<proteinExistence type="predicted"/>
<feature type="coiled-coil region" evidence="2">
    <location>
        <begin position="275"/>
        <end position="302"/>
    </location>
</feature>
<keyword evidence="2" id="KW-0175">Coiled coil</keyword>
<organism evidence="7">
    <name type="scientific">Nippostrongylus brasiliensis</name>
    <name type="common">Rat hookworm</name>
    <dbReference type="NCBI Taxonomy" id="27835"/>
    <lineage>
        <taxon>Eukaryota</taxon>
        <taxon>Metazoa</taxon>
        <taxon>Ecdysozoa</taxon>
        <taxon>Nematoda</taxon>
        <taxon>Chromadorea</taxon>
        <taxon>Rhabditida</taxon>
        <taxon>Rhabditina</taxon>
        <taxon>Rhabditomorpha</taxon>
        <taxon>Strongyloidea</taxon>
        <taxon>Heligmosomidae</taxon>
        <taxon>Nippostrongylus</taxon>
    </lineage>
</organism>
<dbReference type="Proteomes" id="UP000271162">
    <property type="component" value="Unassembled WGS sequence"/>
</dbReference>
<feature type="region of interest" description="Disordered" evidence="3">
    <location>
        <begin position="60"/>
        <end position="82"/>
    </location>
</feature>
<evidence type="ECO:0000256" key="3">
    <source>
        <dbReference type="SAM" id="MobiDB-lite"/>
    </source>
</evidence>
<dbReference type="InterPro" id="IPR036236">
    <property type="entry name" value="Znf_C2H2_sf"/>
</dbReference>
<keyword evidence="6" id="KW-1185">Reference proteome</keyword>
<sequence>MPTHNALSEWTVLPLFQHGQDIPIDNDGKTAILFVHIPSLEYHLKAWRKRVASEKLLVRARKHHRKDERRQARQKRNETRKRKLATEYEVGGKVIKKEIESEHEDDPAAFSMTSDNSAFQTMSLIKEEPLSDVEYPSYGPDEGGFNTLDDDTTQIADAGYYDCGKPLDYELYSNSSSCERFLDHDDEKLDGDSPIDEKRPIVKDEPYDPELEEQHPGSHTSYQKDSGCQKIVSIHYLRSRNCLGVSPGLLIMNFTFASEFLTGSIDPKSCELSASAEEMNEVQQMEQQLASMENQSSQFVEEPEPLSLSLVEERSSTTKAESKKHSVSNRIKHSLLQRMAEGRDVDSHSQGEVQCDVCYKPLKNRITLMKHKKLHLGADDMQCLCTDCGRPFKDKRALTAHVTYTKHMQAPPQSNS</sequence>
<dbReference type="GO" id="GO:0008270">
    <property type="term" value="F:zinc ion binding"/>
    <property type="evidence" value="ECO:0007669"/>
    <property type="project" value="UniProtKB-KW"/>
</dbReference>
<dbReference type="EMBL" id="UYSL01020147">
    <property type="protein sequence ID" value="VDL73063.1"/>
    <property type="molecule type" value="Genomic_DNA"/>
</dbReference>
<reference evidence="5 6" key="2">
    <citation type="submission" date="2018-11" db="EMBL/GenBank/DDBJ databases">
        <authorList>
            <consortium name="Pathogen Informatics"/>
        </authorList>
    </citation>
    <scope>NUCLEOTIDE SEQUENCE [LARGE SCALE GENOMIC DNA]</scope>
</reference>
<feature type="domain" description="C2H2-type" evidence="4">
    <location>
        <begin position="353"/>
        <end position="380"/>
    </location>
</feature>
<evidence type="ECO:0000313" key="7">
    <source>
        <dbReference type="WBParaSite" id="NBR_0000947301-mRNA-1"/>
    </source>
</evidence>
<dbReference type="Pfam" id="PF00096">
    <property type="entry name" value="zf-C2H2"/>
    <property type="match status" value="1"/>
</dbReference>
<dbReference type="Gene3D" id="3.30.160.60">
    <property type="entry name" value="Classic Zinc Finger"/>
    <property type="match status" value="1"/>
</dbReference>
<feature type="domain" description="C2H2-type" evidence="4">
    <location>
        <begin position="383"/>
        <end position="412"/>
    </location>
</feature>
<dbReference type="SMART" id="SM00355">
    <property type="entry name" value="ZnF_C2H2"/>
    <property type="match status" value="2"/>
</dbReference>
<name>A0A158QZ34_NIPBR</name>
<feature type="compositionally biased region" description="Basic and acidic residues" evidence="3">
    <location>
        <begin position="68"/>
        <end position="77"/>
    </location>
</feature>
<evidence type="ECO:0000256" key="1">
    <source>
        <dbReference type="PROSITE-ProRule" id="PRU00042"/>
    </source>
</evidence>
<protein>
    <submittedName>
        <fullName evidence="7">C2H2-type domain-containing protein</fullName>
    </submittedName>
</protein>
<dbReference type="WBParaSite" id="NBR_0000947301-mRNA-1">
    <property type="protein sequence ID" value="NBR_0000947301-mRNA-1"/>
    <property type="gene ID" value="NBR_0000947301"/>
</dbReference>
<dbReference type="InterPro" id="IPR013087">
    <property type="entry name" value="Znf_C2H2_type"/>
</dbReference>
<keyword evidence="1" id="KW-0863">Zinc-finger</keyword>
<evidence type="ECO:0000313" key="5">
    <source>
        <dbReference type="EMBL" id="VDL73063.1"/>
    </source>
</evidence>
<evidence type="ECO:0000313" key="6">
    <source>
        <dbReference type="Proteomes" id="UP000271162"/>
    </source>
</evidence>
<keyword evidence="1" id="KW-0479">Metal-binding</keyword>
<evidence type="ECO:0000256" key="2">
    <source>
        <dbReference type="SAM" id="Coils"/>
    </source>
</evidence>
<evidence type="ECO:0000259" key="4">
    <source>
        <dbReference type="PROSITE" id="PS50157"/>
    </source>
</evidence>
<dbReference type="SUPFAM" id="SSF57667">
    <property type="entry name" value="beta-beta-alpha zinc fingers"/>
    <property type="match status" value="1"/>
</dbReference>
<accession>A0A158QZ34</accession>
<dbReference type="PROSITE" id="PS00028">
    <property type="entry name" value="ZINC_FINGER_C2H2_1"/>
    <property type="match status" value="2"/>
</dbReference>
<reference evidence="7" key="1">
    <citation type="submission" date="2016-04" db="UniProtKB">
        <authorList>
            <consortium name="WormBaseParasite"/>
        </authorList>
    </citation>
    <scope>IDENTIFICATION</scope>
</reference>
<dbReference type="STRING" id="27835.A0A158QZ34"/>
<dbReference type="AlphaFoldDB" id="A0A158QZ34"/>
<feature type="region of interest" description="Disordered" evidence="3">
    <location>
        <begin position="184"/>
        <end position="224"/>
    </location>
</feature>
<gene>
    <name evidence="5" type="ORF">NBR_LOCUS9474</name>
</gene>
<feature type="compositionally biased region" description="Basic and acidic residues" evidence="3">
    <location>
        <begin position="184"/>
        <end position="216"/>
    </location>
</feature>
<dbReference type="PROSITE" id="PS50157">
    <property type="entry name" value="ZINC_FINGER_C2H2_2"/>
    <property type="match status" value="2"/>
</dbReference>
<keyword evidence="1" id="KW-0862">Zinc</keyword>